<dbReference type="PROSITE" id="PS50206">
    <property type="entry name" value="RHODANESE_3"/>
    <property type="match status" value="1"/>
</dbReference>
<name>A0ABN6F0S1_9BACT</name>
<gene>
    <name evidence="2" type="ORF">DSLASN_17600</name>
</gene>
<dbReference type="SUPFAM" id="SSF52821">
    <property type="entry name" value="Rhodanese/Cell cycle control phosphatase"/>
    <property type="match status" value="1"/>
</dbReference>
<dbReference type="Pfam" id="PF00581">
    <property type="entry name" value="Rhodanese"/>
    <property type="match status" value="1"/>
</dbReference>
<dbReference type="PANTHER" id="PTHR43031:SF1">
    <property type="entry name" value="PYRIDINE NUCLEOTIDE-DISULPHIDE OXIDOREDUCTASE"/>
    <property type="match status" value="1"/>
</dbReference>
<dbReference type="RefSeq" id="WP_236892486.1">
    <property type="nucleotide sequence ID" value="NZ_AP024488.1"/>
</dbReference>
<dbReference type="PANTHER" id="PTHR43031">
    <property type="entry name" value="FAD-DEPENDENT OXIDOREDUCTASE"/>
    <property type="match status" value="1"/>
</dbReference>
<dbReference type="Proteomes" id="UP001320148">
    <property type="component" value="Chromosome"/>
</dbReference>
<sequence>MMHWGRYVVRMGLLLVASAAVALVWNALSPWGLPLVGQWNAEVGVVTAVPDAEESAATVQTVDEARALWESRVVFLDARDSGSYLEGHIKGAVSLSVYDFESRFFDFMDVYPPEAPLVVYCSGRLCDESHRLAVMLKDAGYVHVRIFADGMPAWVAAGLPVGEGK</sequence>
<dbReference type="EMBL" id="AP024488">
    <property type="protein sequence ID" value="BCS96128.1"/>
    <property type="molecule type" value="Genomic_DNA"/>
</dbReference>
<reference evidence="2 3" key="1">
    <citation type="submission" date="2021-02" db="EMBL/GenBank/DDBJ databases">
        <title>Complete genome of Desulfoluna sp. strain ASN36.</title>
        <authorList>
            <person name="Takahashi A."/>
            <person name="Kojima H."/>
            <person name="Fukui M."/>
        </authorList>
    </citation>
    <scope>NUCLEOTIDE SEQUENCE [LARGE SCALE GENOMIC DNA]</scope>
    <source>
        <strain evidence="2 3">ASN36</strain>
    </source>
</reference>
<evidence type="ECO:0000313" key="3">
    <source>
        <dbReference type="Proteomes" id="UP001320148"/>
    </source>
</evidence>
<dbReference type="SMART" id="SM00450">
    <property type="entry name" value="RHOD"/>
    <property type="match status" value="1"/>
</dbReference>
<feature type="domain" description="Rhodanese" evidence="1">
    <location>
        <begin position="72"/>
        <end position="163"/>
    </location>
</feature>
<dbReference type="InterPro" id="IPR001763">
    <property type="entry name" value="Rhodanese-like_dom"/>
</dbReference>
<dbReference type="InterPro" id="IPR050229">
    <property type="entry name" value="GlpE_sulfurtransferase"/>
</dbReference>
<accession>A0ABN6F0S1</accession>
<protein>
    <submittedName>
        <fullName evidence="2">Sulfurtransferase</fullName>
    </submittedName>
</protein>
<dbReference type="Gene3D" id="3.40.250.10">
    <property type="entry name" value="Rhodanese-like domain"/>
    <property type="match status" value="1"/>
</dbReference>
<dbReference type="InterPro" id="IPR036873">
    <property type="entry name" value="Rhodanese-like_dom_sf"/>
</dbReference>
<proteinExistence type="predicted"/>
<organism evidence="2 3">
    <name type="scientific">Desulfoluna limicola</name>
    <dbReference type="NCBI Taxonomy" id="2810562"/>
    <lineage>
        <taxon>Bacteria</taxon>
        <taxon>Pseudomonadati</taxon>
        <taxon>Thermodesulfobacteriota</taxon>
        <taxon>Desulfobacteria</taxon>
        <taxon>Desulfobacterales</taxon>
        <taxon>Desulfolunaceae</taxon>
        <taxon>Desulfoluna</taxon>
    </lineage>
</organism>
<keyword evidence="3" id="KW-1185">Reference proteome</keyword>
<evidence type="ECO:0000313" key="2">
    <source>
        <dbReference type="EMBL" id="BCS96128.1"/>
    </source>
</evidence>
<evidence type="ECO:0000259" key="1">
    <source>
        <dbReference type="PROSITE" id="PS50206"/>
    </source>
</evidence>
<dbReference type="CDD" id="cd00158">
    <property type="entry name" value="RHOD"/>
    <property type="match status" value="1"/>
</dbReference>